<proteinExistence type="inferred from homology"/>
<evidence type="ECO:0000256" key="3">
    <source>
        <dbReference type="ARBA" id="ARBA00023125"/>
    </source>
</evidence>
<dbReference type="InterPro" id="IPR000847">
    <property type="entry name" value="LysR_HTH_N"/>
</dbReference>
<keyword evidence="2" id="KW-0805">Transcription regulation</keyword>
<dbReference type="PRINTS" id="PR00039">
    <property type="entry name" value="HTHLYSR"/>
</dbReference>
<evidence type="ECO:0000256" key="4">
    <source>
        <dbReference type="ARBA" id="ARBA00023163"/>
    </source>
</evidence>
<dbReference type="InterPro" id="IPR036390">
    <property type="entry name" value="WH_DNA-bd_sf"/>
</dbReference>
<dbReference type="KEGG" id="anr:Ana3638_21720"/>
<dbReference type="RefSeq" id="WP_161839892.1">
    <property type="nucleotide sequence ID" value="NZ_CP048000.1"/>
</dbReference>
<comment type="similarity">
    <text evidence="1">Belongs to the LysR transcriptional regulatory family.</text>
</comment>
<keyword evidence="3" id="KW-0238">DNA-binding</keyword>
<dbReference type="GO" id="GO:0000976">
    <property type="term" value="F:transcription cis-regulatory region binding"/>
    <property type="evidence" value="ECO:0007669"/>
    <property type="project" value="TreeGrafter"/>
</dbReference>
<dbReference type="Pfam" id="PF00126">
    <property type="entry name" value="HTH_1"/>
    <property type="match status" value="1"/>
</dbReference>
<dbReference type="EMBL" id="CP048000">
    <property type="protein sequence ID" value="QHQ63070.1"/>
    <property type="molecule type" value="Genomic_DNA"/>
</dbReference>
<sequence length="307" mass="35074">MLDFRIETFLTLCEEKSYTKTAGKLCITQPAVSQHIRYLEQYYGCKLFYYKGKNLILTKQGEQLLKYALISKADWNKVTDTLKTETGGGHISFGATLTIGEYVMPEILSKLIEQSYNNTISMLVDNTETLLQKLQQGLIEFAFVEGQLDKKEYTTRLFSPARFIPVCSLNHEFARRCVSFDEIFSQRLIVREVGSGTRGVLEQVLLEHNQNIQSFSQIVEIGNLNVIKNLVGKGLGITFLYENAVENEIARGLLNRIRLSDFEAEREFNFVCMKGSQFTEKNLEFFERCQNIYHSNASDPSSFPVLG</sequence>
<organism evidence="6 7">
    <name type="scientific">Anaerocolumna sedimenticola</name>
    <dbReference type="NCBI Taxonomy" id="2696063"/>
    <lineage>
        <taxon>Bacteria</taxon>
        <taxon>Bacillati</taxon>
        <taxon>Bacillota</taxon>
        <taxon>Clostridia</taxon>
        <taxon>Lachnospirales</taxon>
        <taxon>Lachnospiraceae</taxon>
        <taxon>Anaerocolumna</taxon>
    </lineage>
</organism>
<dbReference type="PROSITE" id="PS50931">
    <property type="entry name" value="HTH_LYSR"/>
    <property type="match status" value="1"/>
</dbReference>
<evidence type="ECO:0000313" key="6">
    <source>
        <dbReference type="EMBL" id="QHQ63070.1"/>
    </source>
</evidence>
<evidence type="ECO:0000259" key="5">
    <source>
        <dbReference type="PROSITE" id="PS50931"/>
    </source>
</evidence>
<evidence type="ECO:0000256" key="2">
    <source>
        <dbReference type="ARBA" id="ARBA00023015"/>
    </source>
</evidence>
<feature type="domain" description="HTH lysR-type" evidence="5">
    <location>
        <begin position="1"/>
        <end position="58"/>
    </location>
</feature>
<keyword evidence="7" id="KW-1185">Reference proteome</keyword>
<dbReference type="Proteomes" id="UP000464314">
    <property type="component" value="Chromosome"/>
</dbReference>
<dbReference type="AlphaFoldDB" id="A0A6P1TP78"/>
<keyword evidence="4" id="KW-0804">Transcription</keyword>
<accession>A0A6P1TP78</accession>
<dbReference type="Gene3D" id="3.40.190.10">
    <property type="entry name" value="Periplasmic binding protein-like II"/>
    <property type="match status" value="2"/>
</dbReference>
<gene>
    <name evidence="6" type="ORF">Ana3638_21720</name>
</gene>
<evidence type="ECO:0000313" key="7">
    <source>
        <dbReference type="Proteomes" id="UP000464314"/>
    </source>
</evidence>
<dbReference type="SUPFAM" id="SSF53850">
    <property type="entry name" value="Periplasmic binding protein-like II"/>
    <property type="match status" value="1"/>
</dbReference>
<dbReference type="Pfam" id="PF03466">
    <property type="entry name" value="LysR_substrate"/>
    <property type="match status" value="1"/>
</dbReference>
<reference evidence="6 7" key="1">
    <citation type="submission" date="2020-01" db="EMBL/GenBank/DDBJ databases">
        <title>Genome analysis of Anaerocolumna sp. CBA3638.</title>
        <authorList>
            <person name="Kim J."/>
            <person name="Roh S.W."/>
        </authorList>
    </citation>
    <scope>NUCLEOTIDE SEQUENCE [LARGE SCALE GENOMIC DNA]</scope>
    <source>
        <strain evidence="6 7">CBA3638</strain>
    </source>
</reference>
<dbReference type="InterPro" id="IPR036388">
    <property type="entry name" value="WH-like_DNA-bd_sf"/>
</dbReference>
<protein>
    <submittedName>
        <fullName evidence="6">LysR family transcriptional regulator</fullName>
    </submittedName>
</protein>
<dbReference type="PANTHER" id="PTHR30126">
    <property type="entry name" value="HTH-TYPE TRANSCRIPTIONAL REGULATOR"/>
    <property type="match status" value="1"/>
</dbReference>
<name>A0A6P1TP78_9FIRM</name>
<dbReference type="InterPro" id="IPR005119">
    <property type="entry name" value="LysR_subst-bd"/>
</dbReference>
<evidence type="ECO:0000256" key="1">
    <source>
        <dbReference type="ARBA" id="ARBA00009437"/>
    </source>
</evidence>
<dbReference type="PANTHER" id="PTHR30126:SF40">
    <property type="entry name" value="HTH-TYPE TRANSCRIPTIONAL REGULATOR GLTR"/>
    <property type="match status" value="1"/>
</dbReference>
<dbReference type="SUPFAM" id="SSF46785">
    <property type="entry name" value="Winged helix' DNA-binding domain"/>
    <property type="match status" value="1"/>
</dbReference>
<dbReference type="Gene3D" id="1.10.10.10">
    <property type="entry name" value="Winged helix-like DNA-binding domain superfamily/Winged helix DNA-binding domain"/>
    <property type="match status" value="1"/>
</dbReference>
<dbReference type="GO" id="GO:0003700">
    <property type="term" value="F:DNA-binding transcription factor activity"/>
    <property type="evidence" value="ECO:0007669"/>
    <property type="project" value="InterPro"/>
</dbReference>